<dbReference type="Pfam" id="PF15874">
    <property type="entry name" value="Il2rg"/>
    <property type="match status" value="1"/>
</dbReference>
<gene>
    <name evidence="2" type="ORF">OS493_010356</name>
</gene>
<sequence>MFITVRFGDCQEALFNPNCMTKVLLEDIKKRCRREREEIIDLSDESGNLKNLLEHKGEYATQHLKARHSFILIKVDKKEGEDTSTYTPLLNDIRTITSAFLQHLTRPQSSRSSTVTPPSRQGRRKSSANWMKARTSLALSGETKKRARSKK</sequence>
<dbReference type="AlphaFoldDB" id="A0A9X0A458"/>
<evidence type="ECO:0000313" key="2">
    <source>
        <dbReference type="EMBL" id="KAJ7392705.1"/>
    </source>
</evidence>
<dbReference type="InterPro" id="IPR039471">
    <property type="entry name" value="CXorf65-like"/>
</dbReference>
<dbReference type="PANTHER" id="PTHR33887:SF5">
    <property type="entry name" value="PB1 DOMAIN-CONTAINING PROTEIN"/>
    <property type="match status" value="1"/>
</dbReference>
<organism evidence="2 3">
    <name type="scientific">Desmophyllum pertusum</name>
    <dbReference type="NCBI Taxonomy" id="174260"/>
    <lineage>
        <taxon>Eukaryota</taxon>
        <taxon>Metazoa</taxon>
        <taxon>Cnidaria</taxon>
        <taxon>Anthozoa</taxon>
        <taxon>Hexacorallia</taxon>
        <taxon>Scleractinia</taxon>
        <taxon>Caryophylliina</taxon>
        <taxon>Caryophylliidae</taxon>
        <taxon>Desmophyllum</taxon>
    </lineage>
</organism>
<protein>
    <submittedName>
        <fullName evidence="2">Uncharacterized protein</fullName>
    </submittedName>
</protein>
<dbReference type="Proteomes" id="UP001163046">
    <property type="component" value="Unassembled WGS sequence"/>
</dbReference>
<feature type="compositionally biased region" description="Low complexity" evidence="1">
    <location>
        <begin position="105"/>
        <end position="120"/>
    </location>
</feature>
<proteinExistence type="predicted"/>
<accession>A0A9X0A458</accession>
<feature type="region of interest" description="Disordered" evidence="1">
    <location>
        <begin position="104"/>
        <end position="151"/>
    </location>
</feature>
<keyword evidence="3" id="KW-1185">Reference proteome</keyword>
<dbReference type="OrthoDB" id="2109241at2759"/>
<evidence type="ECO:0000313" key="3">
    <source>
        <dbReference type="Proteomes" id="UP001163046"/>
    </source>
</evidence>
<reference evidence="2" key="1">
    <citation type="submission" date="2023-01" db="EMBL/GenBank/DDBJ databases">
        <title>Genome assembly of the deep-sea coral Lophelia pertusa.</title>
        <authorList>
            <person name="Herrera S."/>
            <person name="Cordes E."/>
        </authorList>
    </citation>
    <scope>NUCLEOTIDE SEQUENCE</scope>
    <source>
        <strain evidence="2">USNM1676648</strain>
        <tissue evidence="2">Polyp</tissue>
    </source>
</reference>
<dbReference type="PANTHER" id="PTHR33887">
    <property type="entry name" value="PB1 DOMAIN-CONTAINING PROTEIN"/>
    <property type="match status" value="1"/>
</dbReference>
<evidence type="ECO:0000256" key="1">
    <source>
        <dbReference type="SAM" id="MobiDB-lite"/>
    </source>
</evidence>
<name>A0A9X0A458_9CNID</name>
<dbReference type="EMBL" id="MU825400">
    <property type="protein sequence ID" value="KAJ7392705.1"/>
    <property type="molecule type" value="Genomic_DNA"/>
</dbReference>
<comment type="caution">
    <text evidence="2">The sequence shown here is derived from an EMBL/GenBank/DDBJ whole genome shotgun (WGS) entry which is preliminary data.</text>
</comment>